<feature type="domain" description="SIS" evidence="2">
    <location>
        <begin position="6"/>
        <end position="151"/>
    </location>
</feature>
<keyword evidence="1" id="KW-0472">Membrane</keyword>
<dbReference type="InterPro" id="IPR035488">
    <property type="entry name" value="FrlB_SIS"/>
</dbReference>
<accession>A0ABN6YY53</accession>
<dbReference type="InterPro" id="IPR046348">
    <property type="entry name" value="SIS_dom_sf"/>
</dbReference>
<dbReference type="Gene3D" id="1.10.10.2240">
    <property type="match status" value="1"/>
</dbReference>
<dbReference type="RefSeq" id="WP_256194088.1">
    <property type="nucleotide sequence ID" value="NZ_AP027742.1"/>
</dbReference>
<dbReference type="Pfam" id="PF01380">
    <property type="entry name" value="SIS"/>
    <property type="match status" value="1"/>
</dbReference>
<dbReference type="GO" id="GO:0016853">
    <property type="term" value="F:isomerase activity"/>
    <property type="evidence" value="ECO:0007669"/>
    <property type="project" value="UniProtKB-KW"/>
</dbReference>
<dbReference type="PROSITE" id="PS51464">
    <property type="entry name" value="SIS"/>
    <property type="match status" value="1"/>
</dbReference>
<dbReference type="Gene3D" id="3.40.50.10490">
    <property type="entry name" value="Glucose-6-phosphate isomerase like protein, domain 1"/>
    <property type="match status" value="1"/>
</dbReference>
<gene>
    <name evidence="3" type="ORF">Lac1_05120</name>
</gene>
<sequence length="327" mass="37748">MNIPEIVSDLKKRSEKKDTPIRNVYFIACGGSLAGIYAGKYLLERESKIFNVELYNASEFLLTTPKAFDENCLCICSTLKGTPEVEEAIRFCKEKGAYTIAICGEGNEETTKYADYVIRFESIGEVTTPMMKTNVTLSLWVSFELLKQFEDYAYYDEAMKAFDVLEDLAERIRKYVNNGRTEEFAKKHRKEDVIYVMGGAPAMGVAYATSICSLMEIQWIHSPTVNSAEFFHGPFETLDKNLPMVHLISDGRSREEDLRCQRFMEKFGEKITVIDAKELGIDILGDNVKEYFNHVLLDCAWREYLTALAIERKHPKETRRYMWKMKY</sequence>
<evidence type="ECO:0000313" key="3">
    <source>
        <dbReference type="EMBL" id="BDZ76329.1"/>
    </source>
</evidence>
<dbReference type="PANTHER" id="PTHR10937">
    <property type="entry name" value="GLUCOSAMINE--FRUCTOSE-6-PHOSPHATE AMINOTRANSFERASE, ISOMERIZING"/>
    <property type="match status" value="1"/>
</dbReference>
<keyword evidence="3" id="KW-0413">Isomerase</keyword>
<organism evidence="3 4">
    <name type="scientific">Claveliimonas bilis</name>
    <dbReference type="NCBI Taxonomy" id="3028070"/>
    <lineage>
        <taxon>Bacteria</taxon>
        <taxon>Bacillati</taxon>
        <taxon>Bacillota</taxon>
        <taxon>Clostridia</taxon>
        <taxon>Lachnospirales</taxon>
        <taxon>Lachnospiraceae</taxon>
        <taxon>Claveliimonas</taxon>
    </lineage>
</organism>
<dbReference type="Proteomes" id="UP001305815">
    <property type="component" value="Chromosome"/>
</dbReference>
<keyword evidence="1" id="KW-0812">Transmembrane</keyword>
<evidence type="ECO:0000259" key="2">
    <source>
        <dbReference type="PROSITE" id="PS51464"/>
    </source>
</evidence>
<dbReference type="CDD" id="cd05710">
    <property type="entry name" value="SIS_1"/>
    <property type="match status" value="1"/>
</dbReference>
<name>A0ABN6YY53_9FIRM</name>
<keyword evidence="1" id="KW-1133">Transmembrane helix</keyword>
<keyword evidence="4" id="KW-1185">Reference proteome</keyword>
<protein>
    <submittedName>
        <fullName evidence="3">Sugar isomerase</fullName>
    </submittedName>
</protein>
<dbReference type="EMBL" id="AP027742">
    <property type="protein sequence ID" value="BDZ76329.1"/>
    <property type="molecule type" value="Genomic_DNA"/>
</dbReference>
<dbReference type="SUPFAM" id="SSF53697">
    <property type="entry name" value="SIS domain"/>
    <property type="match status" value="1"/>
</dbReference>
<dbReference type="InterPro" id="IPR001347">
    <property type="entry name" value="SIS_dom"/>
</dbReference>
<feature type="transmembrane region" description="Helical" evidence="1">
    <location>
        <begin position="21"/>
        <end position="43"/>
    </location>
</feature>
<dbReference type="PANTHER" id="PTHR10937:SF14">
    <property type="entry name" value="FRUCTOSELYSINE 6-PHOSPHATE DEGLYCASE"/>
    <property type="match status" value="1"/>
</dbReference>
<dbReference type="Gene3D" id="3.40.50.12570">
    <property type="match status" value="1"/>
</dbReference>
<evidence type="ECO:0000256" key="1">
    <source>
        <dbReference type="SAM" id="Phobius"/>
    </source>
</evidence>
<evidence type="ECO:0000313" key="4">
    <source>
        <dbReference type="Proteomes" id="UP001305815"/>
    </source>
</evidence>
<reference evidence="4" key="1">
    <citation type="journal article" date="2023" name="Int. J. Syst. Evol. Microbiol.">
        <title>Claveliimonas bilis gen. nov., sp. nov., deoxycholic acid-producing bacteria isolated from human faeces, and reclassification of Sellimonas monacensis Zenner et al. 2021 as Claveliimonas monacensis comb. nov.</title>
        <authorList>
            <person name="Hisatomi A."/>
            <person name="Kastawa N.W.E.P.G."/>
            <person name="Song I."/>
            <person name="Ohkuma M."/>
            <person name="Fukiya S."/>
            <person name="Sakamoto M."/>
        </authorList>
    </citation>
    <scope>NUCLEOTIDE SEQUENCE [LARGE SCALE GENOMIC DNA]</scope>
    <source>
        <strain evidence="4">12BBH14</strain>
    </source>
</reference>
<proteinExistence type="predicted"/>